<keyword evidence="4 11" id="KW-0479">Metal-binding</keyword>
<dbReference type="GO" id="GO:0048038">
    <property type="term" value="F:quinone binding"/>
    <property type="evidence" value="ECO:0007669"/>
    <property type="project" value="InterPro"/>
</dbReference>
<dbReference type="PANTHER" id="PTHR10638">
    <property type="entry name" value="COPPER AMINE OXIDASE"/>
    <property type="match status" value="1"/>
</dbReference>
<keyword evidence="8" id="KW-1015">Disulfide bond</keyword>
<comment type="similarity">
    <text evidence="2 11">Belongs to the copper/topaquinone oxidase family.</text>
</comment>
<feature type="modified residue" description="2',4',5'-topaquinone" evidence="10">
    <location>
        <position position="413"/>
    </location>
</feature>
<organism evidence="13">
    <name type="scientific">Bionectria ochroleuca</name>
    <name type="common">Gliocladium roseum</name>
    <dbReference type="NCBI Taxonomy" id="29856"/>
    <lineage>
        <taxon>Eukaryota</taxon>
        <taxon>Fungi</taxon>
        <taxon>Dikarya</taxon>
        <taxon>Ascomycota</taxon>
        <taxon>Pezizomycotina</taxon>
        <taxon>Sordariomycetes</taxon>
        <taxon>Hypocreomycetidae</taxon>
        <taxon>Hypocreales</taxon>
        <taxon>Bionectriaceae</taxon>
        <taxon>Clonostachys</taxon>
    </lineage>
</organism>
<dbReference type="Gene3D" id="2.70.98.20">
    <property type="entry name" value="Copper amine oxidase, catalytic domain"/>
    <property type="match status" value="1"/>
</dbReference>
<dbReference type="InterPro" id="IPR015798">
    <property type="entry name" value="Cu_amine_oxidase_C"/>
</dbReference>
<evidence type="ECO:0000313" key="13">
    <source>
        <dbReference type="EMBL" id="CEO54256.1"/>
    </source>
</evidence>
<dbReference type="GO" id="GO:0008131">
    <property type="term" value="F:primary methylamine oxidase activity"/>
    <property type="evidence" value="ECO:0007669"/>
    <property type="project" value="InterPro"/>
</dbReference>
<dbReference type="GO" id="GO:0009308">
    <property type="term" value="P:amine metabolic process"/>
    <property type="evidence" value="ECO:0007669"/>
    <property type="project" value="UniProtKB-UniRule"/>
</dbReference>
<sequence>MFKYSPHPLSPLSIEEINLARDIILSNSSSEEVVQFRMTYTQEPKKAELIPFLELEHSGQLRSDTPRPARCARVHYVSTGKTQKDRRATEVEATVDLTEKKILVKDVLGSEFLAGLSTWEFDILVDVCKASPMFKERVAQFELPPGFDIIVEPWPYGGMDRPGELRRYFQGLCFAIDTSTKNPDSNYYSYPLPIIPVMDFEKREIVRIDELATGGGDDELVAKAPRTGPIIEHCAPAEYVPELLPGGTRKDLKALSVVQPDGPSFSVKDESLIEWQKWRFRVSFNSREGAVIHDVYYDGRSVLYRLSLSEMTVPYADPRPPFHRKQAFDFGDGGIGHAVNNLTLGCDCLGVIKYFDGVLVGADGTAEKAKHVICLHEQDNGIGWKHTNWMTGRAVSTRRRELIVQFIITLANYEYIFNYKFDQAGAISVETRATGIVSVVNIDPGKTSPWGNVVNPGALAQNHQHIFCVRIDPAIDGHKNTVVQNESLPVRRDARTNPNGNFYQVKDTILSTSTSADACPENNRIFKIQNLDKKNPVSGRPVGYKINPPPTQKVLADPNSIQAQRCAFATHHLWVTKYRDGELYAAGEYPLSSKRESGGVADMVARNDDLLQEDVVVWSSFGLTHNPRVEDWPVMPVEILELNIVPVDFFTANPALDVPSDKDITSKLTKGACCKSETPRL</sequence>
<evidence type="ECO:0000259" key="12">
    <source>
        <dbReference type="Pfam" id="PF01179"/>
    </source>
</evidence>
<evidence type="ECO:0000256" key="9">
    <source>
        <dbReference type="PIRSR" id="PIRSR600269-50"/>
    </source>
</evidence>
<evidence type="ECO:0000256" key="10">
    <source>
        <dbReference type="PIRSR" id="PIRSR600269-51"/>
    </source>
</evidence>
<dbReference type="InterPro" id="IPR016182">
    <property type="entry name" value="Cu_amine_oxidase_N-reg"/>
</dbReference>
<feature type="active site" description="Proton acceptor" evidence="9">
    <location>
        <position position="329"/>
    </location>
</feature>
<dbReference type="EMBL" id="CDPU01000041">
    <property type="protein sequence ID" value="CEO54256.1"/>
    <property type="molecule type" value="Genomic_DNA"/>
</dbReference>
<dbReference type="InterPro" id="IPR036460">
    <property type="entry name" value="Cu_amine_oxidase_C_sf"/>
</dbReference>
<evidence type="ECO:0000256" key="1">
    <source>
        <dbReference type="ARBA" id="ARBA00001935"/>
    </source>
</evidence>
<evidence type="ECO:0000256" key="4">
    <source>
        <dbReference type="ARBA" id="ARBA00022723"/>
    </source>
</evidence>
<comment type="PTM">
    <text evidence="10 11">Topaquinone (TPQ) is generated by copper-dependent autoxidation of a specific tyrosyl residue.</text>
</comment>
<feature type="active site" description="Proton acceptor" evidence="9">
    <location>
        <position position="413"/>
    </location>
</feature>
<keyword evidence="6 11" id="KW-0560">Oxidoreductase</keyword>
<evidence type="ECO:0000256" key="3">
    <source>
        <dbReference type="ARBA" id="ARBA00011738"/>
    </source>
</evidence>
<accession>A0A0B7KHT3</accession>
<dbReference type="Gene3D" id="3.10.450.40">
    <property type="match status" value="2"/>
</dbReference>
<keyword evidence="7 11" id="KW-0186">Copper</keyword>
<feature type="domain" description="Copper amine oxidase catalytic" evidence="12">
    <location>
        <begin position="256"/>
        <end position="656"/>
    </location>
</feature>
<dbReference type="Pfam" id="PF01179">
    <property type="entry name" value="Cu_amine_oxid"/>
    <property type="match status" value="1"/>
</dbReference>
<dbReference type="InterPro" id="IPR049948">
    <property type="entry name" value="Cu_Am_ox_TPQ-bd"/>
</dbReference>
<comment type="cofactor">
    <cofactor evidence="1">
        <name>Cu cation</name>
        <dbReference type="ChEBI" id="CHEBI:23378"/>
    </cofactor>
</comment>
<evidence type="ECO:0000256" key="8">
    <source>
        <dbReference type="ARBA" id="ARBA00023157"/>
    </source>
</evidence>
<proteinExistence type="inferred from homology"/>
<evidence type="ECO:0000256" key="2">
    <source>
        <dbReference type="ARBA" id="ARBA00007983"/>
    </source>
</evidence>
<reference evidence="13" key="1">
    <citation type="submission" date="2015-01" db="EMBL/GenBank/DDBJ databases">
        <authorList>
            <person name="Durling Mikael"/>
        </authorList>
    </citation>
    <scope>NUCLEOTIDE SEQUENCE</scope>
</reference>
<dbReference type="EC" id="1.4.3.-" evidence="11"/>
<dbReference type="SUPFAM" id="SSF49998">
    <property type="entry name" value="Amine oxidase catalytic domain"/>
    <property type="match status" value="1"/>
</dbReference>
<dbReference type="AlphaFoldDB" id="A0A0B7KHT3"/>
<evidence type="ECO:0000256" key="7">
    <source>
        <dbReference type="ARBA" id="ARBA00023008"/>
    </source>
</evidence>
<comment type="cofactor">
    <cofactor evidence="11">
        <name>Cu cation</name>
        <dbReference type="ChEBI" id="CHEBI:23378"/>
    </cofactor>
    <text evidence="11">Contains 1 topaquinone per subunit.</text>
</comment>
<dbReference type="FunFam" id="2.70.98.20:FF:000001">
    <property type="entry name" value="Amine oxidase"/>
    <property type="match status" value="1"/>
</dbReference>
<dbReference type="PROSITE" id="PS01164">
    <property type="entry name" value="COPPER_AMINE_OXID_1"/>
    <property type="match status" value="1"/>
</dbReference>
<dbReference type="GO" id="GO:0005507">
    <property type="term" value="F:copper ion binding"/>
    <property type="evidence" value="ECO:0007669"/>
    <property type="project" value="InterPro"/>
</dbReference>
<keyword evidence="5 9" id="KW-0801">TPQ</keyword>
<dbReference type="PANTHER" id="PTHR10638:SF91">
    <property type="entry name" value="AMINE OXIDASE"/>
    <property type="match status" value="1"/>
</dbReference>
<dbReference type="SUPFAM" id="SSF54416">
    <property type="entry name" value="Amine oxidase N-terminal region"/>
    <property type="match status" value="2"/>
</dbReference>
<dbReference type="InterPro" id="IPR000269">
    <property type="entry name" value="Cu_amine_oxidase"/>
</dbReference>
<gene>
    <name evidence="13" type="ORF">BN869_000010314_1</name>
</gene>
<comment type="subunit">
    <text evidence="3">Homodimer.</text>
</comment>
<name>A0A0B7KHT3_BIOOC</name>
<protein>
    <recommendedName>
        <fullName evidence="11">Amine oxidase</fullName>
        <ecNumber evidence="11">1.4.3.-</ecNumber>
    </recommendedName>
</protein>
<evidence type="ECO:0000256" key="11">
    <source>
        <dbReference type="RuleBase" id="RU000672"/>
    </source>
</evidence>
<evidence type="ECO:0000256" key="5">
    <source>
        <dbReference type="ARBA" id="ARBA00022772"/>
    </source>
</evidence>
<evidence type="ECO:0000256" key="6">
    <source>
        <dbReference type="ARBA" id="ARBA00023002"/>
    </source>
</evidence>